<evidence type="ECO:0000256" key="1">
    <source>
        <dbReference type="SAM" id="MobiDB-lite"/>
    </source>
</evidence>
<organism evidence="3 4">
    <name type="scientific">Spongiactinospora gelatinilytica</name>
    <dbReference type="NCBI Taxonomy" id="2666298"/>
    <lineage>
        <taxon>Bacteria</taxon>
        <taxon>Bacillati</taxon>
        <taxon>Actinomycetota</taxon>
        <taxon>Actinomycetes</taxon>
        <taxon>Streptosporangiales</taxon>
        <taxon>Streptosporangiaceae</taxon>
        <taxon>Spongiactinospora</taxon>
    </lineage>
</organism>
<dbReference type="PANTHER" id="PTHR30121">
    <property type="entry name" value="UNCHARACTERIZED PROTEIN YJGR-RELATED"/>
    <property type="match status" value="1"/>
</dbReference>
<dbReference type="AlphaFoldDB" id="A0A2W2FXR1"/>
<feature type="domain" description="Helicase HerA-like C-terminal" evidence="2">
    <location>
        <begin position="350"/>
        <end position="450"/>
    </location>
</feature>
<dbReference type="InterPro" id="IPR051162">
    <property type="entry name" value="T4SS_component"/>
</dbReference>
<evidence type="ECO:0000313" key="3">
    <source>
        <dbReference type="EMBL" id="PZG29428.1"/>
    </source>
</evidence>
<dbReference type="PANTHER" id="PTHR30121:SF6">
    <property type="entry name" value="SLR6007 PROTEIN"/>
    <property type="match status" value="1"/>
</dbReference>
<evidence type="ECO:0000259" key="2">
    <source>
        <dbReference type="Pfam" id="PF05872"/>
    </source>
</evidence>
<name>A0A2W2FXR1_9ACTN</name>
<proteinExistence type="predicted"/>
<gene>
    <name evidence="3" type="ORF">C1I98_32040</name>
</gene>
<sequence>MQPSVPSNVGHPLCGPWYQVQAIAAPTRSSSAEWDFVTVLPAVLSAAQRGRPFVIGWLSRGSGSPLELITNAGPLTPPRPPRRASDTPADPAPAGPQPLLFPGGARGVPIGPEWLDDFADLVWTPCPGRQAPPLGGRREPAPDEIKLPTLFESTLVTLMSRPFGWLVVAEPTDLLDSEVAHLRTQLNVLRQYGDASERSRYDAERAERRMQELDAFREAGLWNVRVLAGAASPEELRQIAPVLVGSVEMSQHPYRLRSAPSGGGESVYGLAEALTIGVEDPADEAAAPFAATAGALAALAGLPRREVPGVRVLDAGYFDVTSEADARAPVGDLIDLGVIVDGQDRAVGAFRVPLATLNRHAFVTGATGSGKSQTVRHLLEQLTSAGIPWLAIEPAKSEYAAMAGRVEQLGQVTVINPSAPDTVPLSVNPLAPEPGYPVQAHIDMVRALFMAAFDAEEPFPQIMSLALQRVYEANGWDVVTGGGIPGAAVRPAVPTLEQLQAHAMDVIHEIGYGREVQADVEGFIRLRLRSLRVGSAGRFFEGGHPADIGGLLRRNVVLAIEDVANDEDKAFLMGTLIIRIVEHLRMRARQERSTGLRHVIVIEEAHRLLRHRGEGRASTHAVELLAGMLAEIRAYGEGIVVAEQIPTKLVPDVVKNTALKVVHRLPAEDDRLLVGAAMNLSEEQSRQVVSLSPGVAAVFADGMDRPL</sequence>
<protein>
    <submittedName>
        <fullName evidence="3">DUF853 domain-containing protein</fullName>
    </submittedName>
</protein>
<feature type="region of interest" description="Disordered" evidence="1">
    <location>
        <begin position="68"/>
        <end position="97"/>
    </location>
</feature>
<dbReference type="SUPFAM" id="SSF52540">
    <property type="entry name" value="P-loop containing nucleoside triphosphate hydrolases"/>
    <property type="match status" value="1"/>
</dbReference>
<reference evidence="3 4" key="1">
    <citation type="submission" date="2018-01" db="EMBL/GenBank/DDBJ databases">
        <title>Draft genome sequence of Sphaerisporangium sp. 7K107.</title>
        <authorList>
            <person name="Sahin N."/>
            <person name="Saygin H."/>
            <person name="Ay H."/>
        </authorList>
    </citation>
    <scope>NUCLEOTIDE SEQUENCE [LARGE SCALE GENOMIC DNA]</scope>
    <source>
        <strain evidence="3 4">7K107</strain>
    </source>
</reference>
<comment type="caution">
    <text evidence="3">The sequence shown here is derived from an EMBL/GenBank/DDBJ whole genome shotgun (WGS) entry which is preliminary data.</text>
</comment>
<dbReference type="Gene3D" id="3.40.50.300">
    <property type="entry name" value="P-loop containing nucleotide triphosphate hydrolases"/>
    <property type="match status" value="2"/>
</dbReference>
<evidence type="ECO:0000313" key="4">
    <source>
        <dbReference type="Proteomes" id="UP000248544"/>
    </source>
</evidence>
<keyword evidence="4" id="KW-1185">Reference proteome</keyword>
<dbReference type="Pfam" id="PF05872">
    <property type="entry name" value="HerA_C"/>
    <property type="match status" value="1"/>
</dbReference>
<accession>A0A2W2FXR1</accession>
<dbReference type="InterPro" id="IPR027417">
    <property type="entry name" value="P-loop_NTPase"/>
</dbReference>
<dbReference type="InterPro" id="IPR033186">
    <property type="entry name" value="HerA_C"/>
</dbReference>
<dbReference type="EMBL" id="POUA01000376">
    <property type="protein sequence ID" value="PZG29428.1"/>
    <property type="molecule type" value="Genomic_DNA"/>
</dbReference>
<dbReference type="Proteomes" id="UP000248544">
    <property type="component" value="Unassembled WGS sequence"/>
</dbReference>
<feature type="non-terminal residue" evidence="3">
    <location>
        <position position="707"/>
    </location>
</feature>